<evidence type="ECO:0000313" key="3">
    <source>
        <dbReference type="EnsemblPlants" id="OB06G13790.1"/>
    </source>
</evidence>
<dbReference type="Pfam" id="PF22932">
    <property type="entry name" value="Ubiq_DUF_assoc"/>
    <property type="match status" value="1"/>
</dbReference>
<dbReference type="Pfam" id="PF04601">
    <property type="entry name" value="DUF569"/>
    <property type="match status" value="1"/>
</dbReference>
<keyword evidence="4" id="KW-1185">Reference proteome</keyword>
<dbReference type="AlphaFoldDB" id="J3MBI5"/>
<dbReference type="RefSeq" id="XP_015693786.1">
    <property type="nucleotide sequence ID" value="XM_015838300.2"/>
</dbReference>
<evidence type="ECO:0000259" key="1">
    <source>
        <dbReference type="Pfam" id="PF04601"/>
    </source>
</evidence>
<dbReference type="InterPro" id="IPR007679">
    <property type="entry name" value="DUF569"/>
</dbReference>
<reference evidence="3" key="2">
    <citation type="submission" date="2013-04" db="UniProtKB">
        <authorList>
            <consortium name="EnsemblPlants"/>
        </authorList>
    </citation>
    <scope>IDENTIFICATION</scope>
</reference>
<proteinExistence type="predicted"/>
<dbReference type="GeneID" id="107304386"/>
<dbReference type="InterPro" id="IPR008999">
    <property type="entry name" value="Actin-crosslinking"/>
</dbReference>
<dbReference type="Gramene" id="OB06G13790.1">
    <property type="protein sequence ID" value="OB06G13790.1"/>
    <property type="gene ID" value="OB06G13790"/>
</dbReference>
<dbReference type="PANTHER" id="PTHR31205:SF94">
    <property type="entry name" value="OS06G0161900 PROTEIN"/>
    <property type="match status" value="1"/>
</dbReference>
<gene>
    <name evidence="3" type="primary">LOC107304386</name>
</gene>
<dbReference type="HOGENOM" id="CLU_046057_3_0_1"/>
<name>J3MBI5_ORYBR</name>
<dbReference type="EnsemblPlants" id="OB06G13790.1">
    <property type="protein sequence ID" value="OB06G13790.1"/>
    <property type="gene ID" value="OB06G13790"/>
</dbReference>
<dbReference type="KEGG" id="obr:107304386"/>
<dbReference type="PANTHER" id="PTHR31205">
    <property type="entry name" value="ACTIN CROSS-LINKING PROTEIN (DUF569)"/>
    <property type="match status" value="1"/>
</dbReference>
<sequence>MEQFHDGRHVWLRNSAFGLYLHSDEDGKGVLLHRDRACFHAAWAVHIHRLDGGDVLMLHNAANGRYLAATAWWAAANVVNLRDLNELPSLTVGWIAIRAGGGDDVLLRHSSGRFLRANVSRNPFSYGVNVCVYSFDSPSLMRHWEVTAIPPRDSIPRLPRPSSSRPCINLRRISFVRLSYDDHAWRKIWFIGNSVFCLWNQLAERMGNELDPNSIICVRAGNFGRLTPLVTDLPRNNLKMDVIFLVPDAIGVLGLTCPNVDAT</sequence>
<protein>
    <submittedName>
        <fullName evidence="3">Uncharacterized protein</fullName>
    </submittedName>
</protein>
<dbReference type="Proteomes" id="UP000006038">
    <property type="component" value="Chromosome 6"/>
</dbReference>
<feature type="domain" description="DUF569" evidence="1">
    <location>
        <begin position="1"/>
        <end position="128"/>
    </location>
</feature>
<dbReference type="InterPro" id="IPR054726">
    <property type="entry name" value="Ubiq_DUF569-assoc"/>
</dbReference>
<dbReference type="STRING" id="4533.J3MBI5"/>
<dbReference type="OMA" id="DDWRQFW"/>
<evidence type="ECO:0000259" key="2">
    <source>
        <dbReference type="Pfam" id="PF22932"/>
    </source>
</evidence>
<dbReference type="eggNOG" id="ENOG502R7I2">
    <property type="taxonomic scope" value="Eukaryota"/>
</dbReference>
<accession>J3MBI5</accession>
<reference evidence="3" key="1">
    <citation type="journal article" date="2013" name="Nat. Commun.">
        <title>Whole-genome sequencing of Oryza brachyantha reveals mechanisms underlying Oryza genome evolution.</title>
        <authorList>
            <person name="Chen J."/>
            <person name="Huang Q."/>
            <person name="Gao D."/>
            <person name="Wang J."/>
            <person name="Lang Y."/>
            <person name="Liu T."/>
            <person name="Li B."/>
            <person name="Bai Z."/>
            <person name="Luis Goicoechea J."/>
            <person name="Liang C."/>
            <person name="Chen C."/>
            <person name="Zhang W."/>
            <person name="Sun S."/>
            <person name="Liao Y."/>
            <person name="Zhang X."/>
            <person name="Yang L."/>
            <person name="Song C."/>
            <person name="Wang M."/>
            <person name="Shi J."/>
            <person name="Liu G."/>
            <person name="Liu J."/>
            <person name="Zhou H."/>
            <person name="Zhou W."/>
            <person name="Yu Q."/>
            <person name="An N."/>
            <person name="Chen Y."/>
            <person name="Cai Q."/>
            <person name="Wang B."/>
            <person name="Liu B."/>
            <person name="Min J."/>
            <person name="Huang Y."/>
            <person name="Wu H."/>
            <person name="Li Z."/>
            <person name="Zhang Y."/>
            <person name="Yin Y."/>
            <person name="Song W."/>
            <person name="Jiang J."/>
            <person name="Jackson S.A."/>
            <person name="Wing R.A."/>
            <person name="Wang J."/>
            <person name="Chen M."/>
        </authorList>
    </citation>
    <scope>NUCLEOTIDE SEQUENCE [LARGE SCALE GENOMIC DNA]</scope>
    <source>
        <strain evidence="3">cv. IRGC 101232</strain>
    </source>
</reference>
<organism evidence="3">
    <name type="scientific">Oryza brachyantha</name>
    <name type="common">malo sina</name>
    <dbReference type="NCBI Taxonomy" id="4533"/>
    <lineage>
        <taxon>Eukaryota</taxon>
        <taxon>Viridiplantae</taxon>
        <taxon>Streptophyta</taxon>
        <taxon>Embryophyta</taxon>
        <taxon>Tracheophyta</taxon>
        <taxon>Spermatophyta</taxon>
        <taxon>Magnoliopsida</taxon>
        <taxon>Liliopsida</taxon>
        <taxon>Poales</taxon>
        <taxon>Poaceae</taxon>
        <taxon>BOP clade</taxon>
        <taxon>Oryzoideae</taxon>
        <taxon>Oryzeae</taxon>
        <taxon>Oryzinae</taxon>
        <taxon>Oryza</taxon>
    </lineage>
</organism>
<feature type="domain" description="DUF569" evidence="2">
    <location>
        <begin position="171"/>
        <end position="245"/>
    </location>
</feature>
<evidence type="ECO:0000313" key="4">
    <source>
        <dbReference type="Proteomes" id="UP000006038"/>
    </source>
</evidence>
<dbReference type="SUPFAM" id="SSF50405">
    <property type="entry name" value="Actin-crosslinking proteins"/>
    <property type="match status" value="1"/>
</dbReference>
<dbReference type="OrthoDB" id="617902at2759"/>